<evidence type="ECO:0000256" key="4">
    <source>
        <dbReference type="ARBA" id="ARBA00022989"/>
    </source>
</evidence>
<accession>A0A7M7RH42</accession>
<feature type="transmembrane region" description="Helical" evidence="9">
    <location>
        <begin position="264"/>
        <end position="286"/>
    </location>
</feature>
<evidence type="ECO:0000256" key="2">
    <source>
        <dbReference type="ARBA" id="ARBA00022475"/>
    </source>
</evidence>
<dbReference type="PANTHER" id="PTHR24228:SF72">
    <property type="entry name" value="G-PROTEIN COUPLED RECEPTORS FAMILY 1 PROFILE DOMAIN-CONTAINING PROTEIN"/>
    <property type="match status" value="1"/>
</dbReference>
<organism evidence="11 12">
    <name type="scientific">Strongylocentrotus purpuratus</name>
    <name type="common">Purple sea urchin</name>
    <dbReference type="NCBI Taxonomy" id="7668"/>
    <lineage>
        <taxon>Eukaryota</taxon>
        <taxon>Metazoa</taxon>
        <taxon>Echinodermata</taxon>
        <taxon>Eleutherozoa</taxon>
        <taxon>Echinozoa</taxon>
        <taxon>Echinoidea</taxon>
        <taxon>Euechinoidea</taxon>
        <taxon>Echinacea</taxon>
        <taxon>Camarodonta</taxon>
        <taxon>Echinidea</taxon>
        <taxon>Strongylocentrotidae</taxon>
        <taxon>Strongylocentrotus</taxon>
    </lineage>
</organism>
<feature type="transmembrane region" description="Helical" evidence="9">
    <location>
        <begin position="20"/>
        <end position="45"/>
    </location>
</feature>
<keyword evidence="4 9" id="KW-1133">Transmembrane helix</keyword>
<dbReference type="GO" id="GO:0004930">
    <property type="term" value="F:G protein-coupled receptor activity"/>
    <property type="evidence" value="ECO:0007669"/>
    <property type="project" value="UniProtKB-KW"/>
</dbReference>
<dbReference type="CDD" id="cd00637">
    <property type="entry name" value="7tm_classA_rhodopsin-like"/>
    <property type="match status" value="1"/>
</dbReference>
<dbReference type="Pfam" id="PF00001">
    <property type="entry name" value="7tm_1"/>
    <property type="match status" value="1"/>
</dbReference>
<keyword evidence="3 9" id="KW-0812">Transmembrane</keyword>
<dbReference type="FunFam" id="1.20.1070.10:FF:000242">
    <property type="entry name" value="Uncharacterized protein"/>
    <property type="match status" value="1"/>
</dbReference>
<dbReference type="AlphaFoldDB" id="A0A7M7RH42"/>
<dbReference type="SUPFAM" id="SSF81321">
    <property type="entry name" value="Family A G protein-coupled receptor-like"/>
    <property type="match status" value="1"/>
</dbReference>
<dbReference type="InterPro" id="IPR000276">
    <property type="entry name" value="GPCR_Rhodpsn"/>
</dbReference>
<feature type="transmembrane region" description="Helical" evidence="9">
    <location>
        <begin position="292"/>
        <end position="311"/>
    </location>
</feature>
<name>A0A7M7RH42_STRPU</name>
<evidence type="ECO:0000256" key="5">
    <source>
        <dbReference type="ARBA" id="ARBA00023040"/>
    </source>
</evidence>
<feature type="transmembrane region" description="Helical" evidence="9">
    <location>
        <begin position="182"/>
        <end position="207"/>
    </location>
</feature>
<feature type="transmembrane region" description="Helical" evidence="9">
    <location>
        <begin position="138"/>
        <end position="162"/>
    </location>
</feature>
<dbReference type="OMA" id="FIWMESA"/>
<dbReference type="PROSITE" id="PS50262">
    <property type="entry name" value="G_PROTEIN_RECEP_F1_2"/>
    <property type="match status" value="1"/>
</dbReference>
<evidence type="ECO:0000256" key="6">
    <source>
        <dbReference type="ARBA" id="ARBA00023136"/>
    </source>
</evidence>
<feature type="transmembrane region" description="Helical" evidence="9">
    <location>
        <begin position="96"/>
        <end position="117"/>
    </location>
</feature>
<evidence type="ECO:0000256" key="7">
    <source>
        <dbReference type="ARBA" id="ARBA00023170"/>
    </source>
</evidence>
<dbReference type="EnsemblMetazoa" id="XM_791320">
    <property type="protein sequence ID" value="XP_796413"/>
    <property type="gene ID" value="LOC591768"/>
</dbReference>
<dbReference type="GeneID" id="591768"/>
<dbReference type="Gene3D" id="1.20.1070.10">
    <property type="entry name" value="Rhodopsin 7-helix transmembrane proteins"/>
    <property type="match status" value="1"/>
</dbReference>
<evidence type="ECO:0000256" key="8">
    <source>
        <dbReference type="ARBA" id="ARBA00023224"/>
    </source>
</evidence>
<reference evidence="12" key="1">
    <citation type="submission" date="2015-02" db="EMBL/GenBank/DDBJ databases">
        <title>Genome sequencing for Strongylocentrotus purpuratus.</title>
        <authorList>
            <person name="Murali S."/>
            <person name="Liu Y."/>
            <person name="Vee V."/>
            <person name="English A."/>
            <person name="Wang M."/>
            <person name="Skinner E."/>
            <person name="Han Y."/>
            <person name="Muzny D.M."/>
            <person name="Worley K.C."/>
            <person name="Gibbs R.A."/>
        </authorList>
    </citation>
    <scope>NUCLEOTIDE SEQUENCE</scope>
</reference>
<evidence type="ECO:0000256" key="9">
    <source>
        <dbReference type="SAM" id="Phobius"/>
    </source>
</evidence>
<dbReference type="InterPro" id="IPR017452">
    <property type="entry name" value="GPCR_Rhodpsn_7TM"/>
</dbReference>
<feature type="domain" description="G-protein coupled receptors family 1 profile" evidence="10">
    <location>
        <begin position="36"/>
        <end position="309"/>
    </location>
</feature>
<keyword evidence="12" id="KW-1185">Reference proteome</keyword>
<keyword evidence="6 9" id="KW-0472">Membrane</keyword>
<dbReference type="GO" id="GO:0007186">
    <property type="term" value="P:G protein-coupled receptor signaling pathway"/>
    <property type="evidence" value="ECO:0000318"/>
    <property type="project" value="GO_Central"/>
</dbReference>
<evidence type="ECO:0000256" key="1">
    <source>
        <dbReference type="ARBA" id="ARBA00004651"/>
    </source>
</evidence>
<evidence type="ECO:0000313" key="12">
    <source>
        <dbReference type="Proteomes" id="UP000007110"/>
    </source>
</evidence>
<dbReference type="InParanoid" id="A0A7M7RH42"/>
<dbReference type="OrthoDB" id="2105199at2759"/>
<dbReference type="PRINTS" id="PR00237">
    <property type="entry name" value="GPCRRHODOPSN"/>
</dbReference>
<protein>
    <recommendedName>
        <fullName evidence="10">G-protein coupled receptors family 1 profile domain-containing protein</fullName>
    </recommendedName>
</protein>
<feature type="transmembrane region" description="Helical" evidence="9">
    <location>
        <begin position="57"/>
        <end position="76"/>
    </location>
</feature>
<dbReference type="RefSeq" id="XP_796413.2">
    <property type="nucleotide sequence ID" value="XM_791320.2"/>
</dbReference>
<dbReference type="GO" id="GO:0005886">
    <property type="term" value="C:plasma membrane"/>
    <property type="evidence" value="ECO:0007669"/>
    <property type="project" value="UniProtKB-SubCell"/>
</dbReference>
<keyword evidence="5" id="KW-0297">G-protein coupled receptor</keyword>
<comment type="subcellular location">
    <subcellularLocation>
        <location evidence="1">Cell membrane</location>
        <topology evidence="1">Multi-pass membrane protein</topology>
    </subcellularLocation>
</comment>
<evidence type="ECO:0000259" key="10">
    <source>
        <dbReference type="PROSITE" id="PS50262"/>
    </source>
</evidence>
<dbReference type="PANTHER" id="PTHR24228">
    <property type="entry name" value="B2 BRADYKININ RECEPTOR/ANGIOTENSIN II RECEPTOR"/>
    <property type="match status" value="1"/>
</dbReference>
<keyword evidence="8" id="KW-0807">Transducer</keyword>
<evidence type="ECO:0000256" key="3">
    <source>
        <dbReference type="ARBA" id="ARBA00022692"/>
    </source>
</evidence>
<sequence length="336" mass="36805">MEATEGAATEIATIAFYHRVIVASILIGASIIGLFGNTLVIISVLITKKLRTITNILVVNLAIADFLTCACLPFQVIGFLSQTGSYPLPEGVCATVAAVLHTCLVCSASTLVVIGFIRRYVITRSIRGHQGFHTPKKIATVAVFIWMESAAFMVLPPVLGIGRLGYSSFYGMCAFIGYTRMALYYVASQGIFIATILMLTLIFYGLILRHVLRHNKQFRGKFAVDKDTSVSSTEGHQNKASTSDSPLPMIKAINQKEIEITKNVFTVVCLFIVCFLASSVNFIIPGSSVSTLYGYMIMLTNSVVNPIIYGLKHPNFQEAFKKILCCRRAPQEFVSN</sequence>
<reference evidence="11" key="2">
    <citation type="submission" date="2021-01" db="UniProtKB">
        <authorList>
            <consortium name="EnsemblMetazoa"/>
        </authorList>
    </citation>
    <scope>IDENTIFICATION</scope>
</reference>
<dbReference type="Proteomes" id="UP000007110">
    <property type="component" value="Unassembled WGS sequence"/>
</dbReference>
<keyword evidence="2" id="KW-1003">Cell membrane</keyword>
<keyword evidence="7" id="KW-0675">Receptor</keyword>
<dbReference type="SMART" id="SM01381">
    <property type="entry name" value="7TM_GPCR_Srsx"/>
    <property type="match status" value="1"/>
</dbReference>
<dbReference type="FunCoup" id="A0A7M7RH42">
    <property type="interactions" value="738"/>
</dbReference>
<evidence type="ECO:0000313" key="11">
    <source>
        <dbReference type="EnsemblMetazoa" id="XP_796413"/>
    </source>
</evidence>
<dbReference type="KEGG" id="spu:591768"/>
<proteinExistence type="predicted"/>